<dbReference type="Pfam" id="PF02625">
    <property type="entry name" value="XdhC_CoxI"/>
    <property type="match status" value="1"/>
</dbReference>
<evidence type="ECO:0000313" key="3">
    <source>
        <dbReference type="EMBL" id="QQP91796.1"/>
    </source>
</evidence>
<dbReference type="NCBIfam" id="TIGR02964">
    <property type="entry name" value="xanthine_xdhC"/>
    <property type="match status" value="1"/>
</dbReference>
<keyword evidence="4" id="KW-1185">Reference proteome</keyword>
<gene>
    <name evidence="3" type="primary">xdhC</name>
    <name evidence="3" type="ORF">IGS68_11580</name>
</gene>
<evidence type="ECO:0000259" key="2">
    <source>
        <dbReference type="Pfam" id="PF13478"/>
    </source>
</evidence>
<dbReference type="InterPro" id="IPR052698">
    <property type="entry name" value="MoCofactor_Util/Proc"/>
</dbReference>
<name>A0ABX7BBN3_9PROT</name>
<dbReference type="Proteomes" id="UP000595197">
    <property type="component" value="Chromosome"/>
</dbReference>
<accession>A0ABX7BBN3</accession>
<dbReference type="InterPro" id="IPR003777">
    <property type="entry name" value="XdhC_CoxI"/>
</dbReference>
<feature type="domain" description="XdhC Rossmann" evidence="2">
    <location>
        <begin position="117"/>
        <end position="260"/>
    </location>
</feature>
<dbReference type="Gene3D" id="3.40.50.720">
    <property type="entry name" value="NAD(P)-binding Rossmann-like Domain"/>
    <property type="match status" value="1"/>
</dbReference>
<dbReference type="InterPro" id="IPR014308">
    <property type="entry name" value="Xanthine_DH_XdhC"/>
</dbReference>
<reference evidence="3" key="1">
    <citation type="submission" date="2021-02" db="EMBL/GenBank/DDBJ databases">
        <title>Skermanella TT6 skin isolate.</title>
        <authorList>
            <person name="Lee K."/>
            <person name="Ganzorig M."/>
        </authorList>
    </citation>
    <scope>NUCLEOTIDE SEQUENCE</scope>
    <source>
        <strain evidence="3">TT6</strain>
    </source>
</reference>
<evidence type="ECO:0000259" key="1">
    <source>
        <dbReference type="Pfam" id="PF02625"/>
    </source>
</evidence>
<dbReference type="PANTHER" id="PTHR30388">
    <property type="entry name" value="ALDEHYDE OXIDOREDUCTASE MOLYBDENUM COFACTOR ASSEMBLY PROTEIN"/>
    <property type="match status" value="1"/>
</dbReference>
<dbReference type="PANTHER" id="PTHR30388:SF6">
    <property type="entry name" value="XANTHINE DEHYDROGENASE SUBUNIT A-RELATED"/>
    <property type="match status" value="1"/>
</dbReference>
<proteinExistence type="predicted"/>
<feature type="domain" description="XdhC- CoxI" evidence="1">
    <location>
        <begin position="12"/>
        <end position="67"/>
    </location>
</feature>
<dbReference type="EMBL" id="CP067420">
    <property type="protein sequence ID" value="QQP91796.1"/>
    <property type="molecule type" value="Genomic_DNA"/>
</dbReference>
<dbReference type="InterPro" id="IPR027051">
    <property type="entry name" value="XdhC_Rossmann_dom"/>
</dbReference>
<organism evidence="3 4">
    <name type="scientific">Skermanella cutis</name>
    <dbReference type="NCBI Taxonomy" id="2775420"/>
    <lineage>
        <taxon>Bacteria</taxon>
        <taxon>Pseudomonadati</taxon>
        <taxon>Pseudomonadota</taxon>
        <taxon>Alphaproteobacteria</taxon>
        <taxon>Rhodospirillales</taxon>
        <taxon>Azospirillaceae</taxon>
        <taxon>Skermanella</taxon>
    </lineage>
</organism>
<dbReference type="Pfam" id="PF13478">
    <property type="entry name" value="XdhC_C"/>
    <property type="match status" value="1"/>
</dbReference>
<protein>
    <submittedName>
        <fullName evidence="3">Xanthine dehydrogenase accessory protein XdhC</fullName>
    </submittedName>
</protein>
<evidence type="ECO:0000313" key="4">
    <source>
        <dbReference type="Proteomes" id="UP000595197"/>
    </source>
</evidence>
<sequence>MTGLAPALRAMLARGERAALVTVAAARGSTPREPGARMLVGPAATAGTIGGGRLEWDAIARARSMAELEEVIEVPLGPAIGQCCGGHVTLRLEQADAAVLARLQAEEADAAARLPRVLLFGAGHVGKAIASALAPLPLDVLWIDGRAEEFPDAMPGAKVRRVVTDSPLDMVAEAPPGACFLVLTHLHALDFQITQAVLRRGDFAYAGLIGSATKRRRFERTFAAQGGNPGVLDRLTCPIGSALHRDKRPEVIAALVAAELLITTAEASKEASEPANAEA</sequence>
<dbReference type="SUPFAM" id="SSF51735">
    <property type="entry name" value="NAD(P)-binding Rossmann-fold domains"/>
    <property type="match status" value="1"/>
</dbReference>
<dbReference type="InterPro" id="IPR036291">
    <property type="entry name" value="NAD(P)-bd_dom_sf"/>
</dbReference>
<dbReference type="RefSeq" id="WP_201080085.1">
    <property type="nucleotide sequence ID" value="NZ_CP067420.1"/>
</dbReference>